<feature type="transmembrane region" description="Helical" evidence="11">
    <location>
        <begin position="121"/>
        <end position="142"/>
    </location>
</feature>
<evidence type="ECO:0000256" key="7">
    <source>
        <dbReference type="ARBA" id="ARBA00023157"/>
    </source>
</evidence>
<evidence type="ECO:0000313" key="14">
    <source>
        <dbReference type="EMBL" id="RXN03696.1"/>
    </source>
</evidence>
<dbReference type="InterPro" id="IPR000276">
    <property type="entry name" value="GPCR_Rhodpsn"/>
</dbReference>
<evidence type="ECO:0000313" key="15">
    <source>
        <dbReference type="Proteomes" id="UP000290572"/>
    </source>
</evidence>
<dbReference type="Proteomes" id="UP000290572">
    <property type="component" value="Unassembled WGS sequence"/>
</dbReference>
<dbReference type="PROSITE" id="PS00237">
    <property type="entry name" value="G_PROTEIN_RECEP_F1_1"/>
    <property type="match status" value="1"/>
</dbReference>
<dbReference type="AlphaFoldDB" id="A0A498L9Z5"/>
<proteinExistence type="inferred from homology"/>
<evidence type="ECO:0000256" key="11">
    <source>
        <dbReference type="RuleBase" id="RU201114"/>
    </source>
</evidence>
<feature type="transmembrane region" description="Helical" evidence="11">
    <location>
        <begin position="278"/>
        <end position="306"/>
    </location>
</feature>
<dbReference type="GO" id="GO:0030425">
    <property type="term" value="C:dendrite"/>
    <property type="evidence" value="ECO:0007669"/>
    <property type="project" value="TreeGrafter"/>
</dbReference>
<feature type="domain" description="G-protein coupled receptors family 1 profile" evidence="13">
    <location>
        <begin position="229"/>
        <end position="479"/>
    </location>
</feature>
<evidence type="ECO:0000256" key="1">
    <source>
        <dbReference type="ARBA" id="ARBA00004651"/>
    </source>
</evidence>
<comment type="similarity">
    <text evidence="11">Belongs to the G-protein coupled receptor 1 family.</text>
</comment>
<feature type="region of interest" description="Disordered" evidence="12">
    <location>
        <begin position="497"/>
        <end position="542"/>
    </location>
</feature>
<feature type="transmembrane region" description="Helical" evidence="11">
    <location>
        <begin position="250"/>
        <end position="272"/>
    </location>
</feature>
<keyword evidence="10 11" id="KW-0807">Transducer</keyword>
<keyword evidence="5 11" id="KW-0297">G-protein coupled receptor</keyword>
<dbReference type="STRING" id="84645.A0A498L9Z5"/>
<dbReference type="PANTHER" id="PTHR24246:SF54">
    <property type="entry name" value="ADENOSINE RECEPTOR A1-RELATED"/>
    <property type="match status" value="1"/>
</dbReference>
<dbReference type="GO" id="GO:0005886">
    <property type="term" value="C:plasma membrane"/>
    <property type="evidence" value="ECO:0007669"/>
    <property type="project" value="UniProtKB-SubCell"/>
</dbReference>
<dbReference type="GO" id="GO:0001609">
    <property type="term" value="F:G protein-coupled adenosine receptor activity"/>
    <property type="evidence" value="ECO:0007669"/>
    <property type="project" value="UniProtKB-UniRule"/>
</dbReference>
<feature type="transmembrane region" description="Helical" evidence="11">
    <location>
        <begin position="44"/>
        <end position="66"/>
    </location>
</feature>
<feature type="transmembrane region" description="Helical" evidence="11">
    <location>
        <begin position="378"/>
        <end position="400"/>
    </location>
</feature>
<evidence type="ECO:0000259" key="13">
    <source>
        <dbReference type="PROSITE" id="PS50262"/>
    </source>
</evidence>
<keyword evidence="15" id="KW-1185">Reference proteome</keyword>
<comment type="subcellular location">
    <subcellularLocation>
        <location evidence="1 11">Cell membrane</location>
        <topology evidence="1 11">Multi-pass membrane protein</topology>
    </subcellularLocation>
</comment>
<reference evidence="14 15" key="1">
    <citation type="submission" date="2018-03" db="EMBL/GenBank/DDBJ databases">
        <title>Draft genome sequence of Rohu Carp (Labeo rohita).</title>
        <authorList>
            <person name="Das P."/>
            <person name="Kushwaha B."/>
            <person name="Joshi C.G."/>
            <person name="Kumar D."/>
            <person name="Nagpure N.S."/>
            <person name="Sahoo L."/>
            <person name="Das S.P."/>
            <person name="Bit A."/>
            <person name="Patnaik S."/>
            <person name="Meher P.K."/>
            <person name="Jayasankar P."/>
            <person name="Koringa P.G."/>
            <person name="Patel N.V."/>
            <person name="Hinsu A.T."/>
            <person name="Kumar R."/>
            <person name="Pandey M."/>
            <person name="Agarwal S."/>
            <person name="Srivastava S."/>
            <person name="Singh M."/>
            <person name="Iquebal M.A."/>
            <person name="Jaiswal S."/>
            <person name="Angadi U.B."/>
            <person name="Kumar N."/>
            <person name="Raza M."/>
            <person name="Shah T.M."/>
            <person name="Rai A."/>
            <person name="Jena J.K."/>
        </authorList>
    </citation>
    <scope>NUCLEOTIDE SEQUENCE [LARGE SCALE GENOMIC DNA]</scope>
    <source>
        <strain evidence="14">DASCIFA01</strain>
        <tissue evidence="14">Testis</tissue>
    </source>
</reference>
<dbReference type="Pfam" id="PF00001">
    <property type="entry name" value="7tm_1"/>
    <property type="match status" value="2"/>
</dbReference>
<dbReference type="Gene3D" id="1.20.1070.10">
    <property type="entry name" value="Rhodopsin 7-helix transmembrane proteins"/>
    <property type="match status" value="2"/>
</dbReference>
<evidence type="ECO:0000256" key="12">
    <source>
        <dbReference type="SAM" id="MobiDB-lite"/>
    </source>
</evidence>
<keyword evidence="6 11" id="KW-0472">Membrane</keyword>
<feature type="transmembrane region" description="Helical" evidence="11">
    <location>
        <begin position="6"/>
        <end position="32"/>
    </location>
</feature>
<evidence type="ECO:0000256" key="6">
    <source>
        <dbReference type="ARBA" id="ARBA00023136"/>
    </source>
</evidence>
<dbReference type="InterPro" id="IPR017452">
    <property type="entry name" value="GPCR_Rhodpsn_7TM"/>
</dbReference>
<feature type="compositionally biased region" description="Polar residues" evidence="12">
    <location>
        <begin position="499"/>
        <end position="517"/>
    </location>
</feature>
<protein>
    <submittedName>
        <fullName evidence="14">Adenosine receptor A3-like</fullName>
    </submittedName>
</protein>
<evidence type="ECO:0000256" key="10">
    <source>
        <dbReference type="ARBA" id="ARBA00023224"/>
    </source>
</evidence>
<evidence type="ECO:0000256" key="3">
    <source>
        <dbReference type="ARBA" id="ARBA00022692"/>
    </source>
</evidence>
<feature type="transmembrane region" description="Helical" evidence="11">
    <location>
        <begin position="327"/>
        <end position="349"/>
    </location>
</feature>
<feature type="transmembrane region" description="Helical" evidence="11">
    <location>
        <begin position="421"/>
        <end position="441"/>
    </location>
</feature>
<evidence type="ECO:0000256" key="2">
    <source>
        <dbReference type="ARBA" id="ARBA00022475"/>
    </source>
</evidence>
<feature type="transmembrane region" description="Helical" evidence="11">
    <location>
        <begin position="215"/>
        <end position="238"/>
    </location>
</feature>
<evidence type="ECO:0000256" key="8">
    <source>
        <dbReference type="ARBA" id="ARBA00023170"/>
    </source>
</evidence>
<dbReference type="PROSITE" id="PS50262">
    <property type="entry name" value="G_PROTEIN_RECEP_F1_2"/>
    <property type="match status" value="2"/>
</dbReference>
<dbReference type="GO" id="GO:0045202">
    <property type="term" value="C:synapse"/>
    <property type="evidence" value="ECO:0007669"/>
    <property type="project" value="TreeGrafter"/>
</dbReference>
<keyword evidence="2 11" id="KW-1003">Cell membrane</keyword>
<feature type="domain" description="G-protein coupled receptors family 1 profile" evidence="13">
    <location>
        <begin position="23"/>
        <end position="160"/>
    </location>
</feature>
<sequence length="542" mass="60026">MVLGGGSIYISLEVLIAVGCCLGNVLVIWAVWKSGALNKPTFCLIVSLAVADFLVGAVAIPLAVIVDIHVKIPFHACLFISCVLIVPLQASVLTLLAIAVDRFLRVRIPFRYKSTVTKRRSCFLAAVCWILASVLGFLPMFGWYKSTVTKRRSWFLAAVCWILASVLGFLPMFGWYNHDTLAHYNSTSIDCQFIAVIPEVSSPACTMVLGGGSIYIFLEVLIAVGCCLGNVLVIWAVWKSGALNKPTFCLIVSLAVADFLVGAVAIPLAVIVDIHVKIPFYACLFISCVLIVPQRASVLTLLAIAVDRFLRVCIPLYKSTVTKRRSWFLAAVCGILASVLGFLPMFGWYNHDILAHYNSTSIDCQFIAVIPVTYLTHFIFEGCFLPPLAIMIALYCYIFFKIRSRRACPASETGTYTQKKYKLASSLVLVLALFVVCWLPLHMIQCITYYNQNINVPSIALYFGILLCHANSMVNPVVYAFKIPKIKQEYRKIWRRVTRQQQQADTNSSRTPASNTTDSHDGPRNDKINPQGGASDMTPEKN</sequence>
<keyword evidence="8 11" id="KW-0675">Receptor</keyword>
<gene>
    <name evidence="14" type="ORF">ROHU_035183</name>
</gene>
<evidence type="ECO:0000256" key="9">
    <source>
        <dbReference type="ARBA" id="ARBA00023180"/>
    </source>
</evidence>
<dbReference type="InterPro" id="IPR001634">
    <property type="entry name" value="Adenosn_rcpt"/>
</dbReference>
<keyword evidence="3 11" id="KW-0812">Transmembrane</keyword>
<feature type="transmembrane region" description="Helical" evidence="11">
    <location>
        <begin position="72"/>
        <end position="100"/>
    </location>
</feature>
<keyword evidence="7 11" id="KW-1015">Disulfide bond</keyword>
<name>A0A498L9Z5_LABRO</name>
<dbReference type="PRINTS" id="PR00237">
    <property type="entry name" value="GPCRRHODOPSN"/>
</dbReference>
<dbReference type="PANTHER" id="PTHR24246">
    <property type="entry name" value="OLFACTORY RECEPTOR AND ADENOSINE RECEPTOR"/>
    <property type="match status" value="1"/>
</dbReference>
<feature type="compositionally biased region" description="Basic and acidic residues" evidence="12">
    <location>
        <begin position="518"/>
        <end position="527"/>
    </location>
</feature>
<dbReference type="SMART" id="SM01381">
    <property type="entry name" value="7TM_GPCR_Srsx"/>
    <property type="match status" value="1"/>
</dbReference>
<organism evidence="14 15">
    <name type="scientific">Labeo rohita</name>
    <name type="common">Indian major carp</name>
    <name type="synonym">Cyprinus rohita</name>
    <dbReference type="NCBI Taxonomy" id="84645"/>
    <lineage>
        <taxon>Eukaryota</taxon>
        <taxon>Metazoa</taxon>
        <taxon>Chordata</taxon>
        <taxon>Craniata</taxon>
        <taxon>Vertebrata</taxon>
        <taxon>Euteleostomi</taxon>
        <taxon>Actinopterygii</taxon>
        <taxon>Neopterygii</taxon>
        <taxon>Teleostei</taxon>
        <taxon>Ostariophysi</taxon>
        <taxon>Cypriniformes</taxon>
        <taxon>Cyprinidae</taxon>
        <taxon>Labeoninae</taxon>
        <taxon>Labeonini</taxon>
        <taxon>Labeo</taxon>
    </lineage>
</organism>
<dbReference type="EMBL" id="QBIY01013472">
    <property type="protein sequence ID" value="RXN03696.1"/>
    <property type="molecule type" value="Genomic_DNA"/>
</dbReference>
<keyword evidence="4 11" id="KW-1133">Transmembrane helix</keyword>
<feature type="transmembrane region" description="Helical" evidence="11">
    <location>
        <begin position="461"/>
        <end position="481"/>
    </location>
</feature>
<dbReference type="PRINTS" id="PR00424">
    <property type="entry name" value="ADENOSINER"/>
</dbReference>
<feature type="transmembrane region" description="Helical" evidence="11">
    <location>
        <begin position="154"/>
        <end position="176"/>
    </location>
</feature>
<keyword evidence="9 11" id="KW-0325">Glycoprotein</keyword>
<evidence type="ECO:0000256" key="4">
    <source>
        <dbReference type="ARBA" id="ARBA00022989"/>
    </source>
</evidence>
<evidence type="ECO:0000256" key="5">
    <source>
        <dbReference type="ARBA" id="ARBA00023040"/>
    </source>
</evidence>
<dbReference type="SUPFAM" id="SSF81321">
    <property type="entry name" value="Family A G protein-coupled receptor-like"/>
    <property type="match status" value="2"/>
</dbReference>
<comment type="caution">
    <text evidence="14">The sequence shown here is derived from an EMBL/GenBank/DDBJ whole genome shotgun (WGS) entry which is preliminary data.</text>
</comment>
<accession>A0A498L9Z5</accession>